<comment type="subcellular location">
    <subcellularLocation>
        <location evidence="1">Secreted</location>
    </subcellularLocation>
</comment>
<dbReference type="Proteomes" id="UP000515158">
    <property type="component" value="Unplaced"/>
</dbReference>
<evidence type="ECO:0000256" key="4">
    <source>
        <dbReference type="RuleBase" id="RU004262"/>
    </source>
</evidence>
<dbReference type="AlphaFoldDB" id="A0A6P8ZR27"/>
<evidence type="ECO:0000256" key="3">
    <source>
        <dbReference type="ARBA" id="ARBA00022525"/>
    </source>
</evidence>
<dbReference type="Gene3D" id="3.40.50.1820">
    <property type="entry name" value="alpha/beta hydrolase"/>
    <property type="match status" value="1"/>
</dbReference>
<evidence type="ECO:0000256" key="1">
    <source>
        <dbReference type="ARBA" id="ARBA00004613"/>
    </source>
</evidence>
<dbReference type="GO" id="GO:0016298">
    <property type="term" value="F:lipase activity"/>
    <property type="evidence" value="ECO:0007669"/>
    <property type="project" value="InterPro"/>
</dbReference>
<dbReference type="Pfam" id="PF00151">
    <property type="entry name" value="Lipase"/>
    <property type="match status" value="1"/>
</dbReference>
<dbReference type="GeneID" id="117648477"/>
<evidence type="ECO:0000256" key="6">
    <source>
        <dbReference type="SAM" id="SignalP"/>
    </source>
</evidence>
<dbReference type="PANTHER" id="PTHR11610:SF173">
    <property type="entry name" value="LIPASE DOMAIN-CONTAINING PROTEIN-RELATED"/>
    <property type="match status" value="1"/>
</dbReference>
<keyword evidence="3" id="KW-0964">Secreted</keyword>
<name>A0A6P8ZR27_THRPL</name>
<feature type="signal peptide" evidence="6">
    <location>
        <begin position="1"/>
        <end position="20"/>
    </location>
</feature>
<sequence length="531" mass="55905">MGKSFKSLCLLCCGMVLVAAIEGKASSSRKSTPRASPKAAPKTTANAPPSASRSTSLAKSTSAPASAGSTAPSSARVSPASSTAVKPADQTASSGSSTSSASQQPTTPSTRPSTASSASPSPDRNQTALSTNKSSSLCWWSQSRPTAAPCHSHTALPSSSTSKISPSTTRSASTAHSASRTPSSTALPLRPTLGVGTTSPPPTIMKRLHILLFSRDGSTVRVSLDNHTLAALPGFDSAKRHSVFIVPGFTVPATDDKILRAVRAFLAHWEHLNVLVLDWSAFSGQPYFRAVYNLPLVCDAVATWMNQQLEAGLRADAVWLVGQSLGAHLAGRAAASMTSRPARITGLDPAGPLFWTAGPMTRLSRHQAAFVDVIHTDAGWHGLGLHVAVGHLDFWPNYGVGVQPGCSDLRCSHRRALELFIESVTHPAAFPAVLCERDAFRQGSCLITASSVAFMGFAASPASADGNYQLRTAAAGPYGLGNAGLEAKTAKTAERCSQEDPESECREDEHRDEHPLALDPVWRWEDEYTED</sequence>
<evidence type="ECO:0000313" key="9">
    <source>
        <dbReference type="RefSeq" id="XP_034246874.1"/>
    </source>
</evidence>
<gene>
    <name evidence="9" type="primary">LOC117648477</name>
</gene>
<evidence type="ECO:0000256" key="5">
    <source>
        <dbReference type="SAM" id="MobiDB-lite"/>
    </source>
</evidence>
<dbReference type="InterPro" id="IPR029058">
    <property type="entry name" value="AB_hydrolase_fold"/>
</dbReference>
<feature type="domain" description="Lipase" evidence="7">
    <location>
        <begin position="238"/>
        <end position="477"/>
    </location>
</feature>
<dbReference type="GO" id="GO:0016042">
    <property type="term" value="P:lipid catabolic process"/>
    <property type="evidence" value="ECO:0007669"/>
    <property type="project" value="TreeGrafter"/>
</dbReference>
<feature type="region of interest" description="Disordered" evidence="5">
    <location>
        <begin position="489"/>
        <end position="531"/>
    </location>
</feature>
<feature type="compositionally biased region" description="Low complexity" evidence="5">
    <location>
        <begin position="33"/>
        <end position="122"/>
    </location>
</feature>
<dbReference type="InterPro" id="IPR000734">
    <property type="entry name" value="TAG_lipase"/>
</dbReference>
<dbReference type="GO" id="GO:0017171">
    <property type="term" value="F:serine hydrolase activity"/>
    <property type="evidence" value="ECO:0007669"/>
    <property type="project" value="TreeGrafter"/>
</dbReference>
<dbReference type="RefSeq" id="XP_034246874.1">
    <property type="nucleotide sequence ID" value="XM_034390983.1"/>
</dbReference>
<dbReference type="PANTHER" id="PTHR11610">
    <property type="entry name" value="LIPASE"/>
    <property type="match status" value="1"/>
</dbReference>
<evidence type="ECO:0000259" key="7">
    <source>
        <dbReference type="Pfam" id="PF00151"/>
    </source>
</evidence>
<feature type="compositionally biased region" description="Low complexity" evidence="5">
    <location>
        <begin position="158"/>
        <end position="186"/>
    </location>
</feature>
<organism evidence="9">
    <name type="scientific">Thrips palmi</name>
    <name type="common">Melon thrips</name>
    <dbReference type="NCBI Taxonomy" id="161013"/>
    <lineage>
        <taxon>Eukaryota</taxon>
        <taxon>Metazoa</taxon>
        <taxon>Ecdysozoa</taxon>
        <taxon>Arthropoda</taxon>
        <taxon>Hexapoda</taxon>
        <taxon>Insecta</taxon>
        <taxon>Pterygota</taxon>
        <taxon>Neoptera</taxon>
        <taxon>Paraneoptera</taxon>
        <taxon>Thysanoptera</taxon>
        <taxon>Terebrantia</taxon>
        <taxon>Thripoidea</taxon>
        <taxon>Thripidae</taxon>
        <taxon>Thrips</taxon>
    </lineage>
</organism>
<accession>A0A6P8ZR27</accession>
<feature type="chain" id="PRO_5027966664" evidence="6">
    <location>
        <begin position="21"/>
        <end position="531"/>
    </location>
</feature>
<keyword evidence="8" id="KW-1185">Reference proteome</keyword>
<proteinExistence type="inferred from homology"/>
<feature type="region of interest" description="Disordered" evidence="5">
    <location>
        <begin position="24"/>
        <end position="131"/>
    </location>
</feature>
<reference evidence="9" key="1">
    <citation type="submission" date="2025-08" db="UniProtKB">
        <authorList>
            <consortium name="RefSeq"/>
        </authorList>
    </citation>
    <scope>IDENTIFICATION</scope>
    <source>
        <tissue evidence="9">Total insect</tissue>
    </source>
</reference>
<keyword evidence="6" id="KW-0732">Signal</keyword>
<feature type="region of interest" description="Disordered" evidence="5">
    <location>
        <begin position="149"/>
        <end position="200"/>
    </location>
</feature>
<comment type="similarity">
    <text evidence="2 4">Belongs to the AB hydrolase superfamily. Lipase family.</text>
</comment>
<evidence type="ECO:0000256" key="2">
    <source>
        <dbReference type="ARBA" id="ARBA00010701"/>
    </source>
</evidence>
<dbReference type="InterPro" id="IPR013818">
    <property type="entry name" value="Lipase"/>
</dbReference>
<dbReference type="KEGG" id="tpal:117648477"/>
<evidence type="ECO:0000313" key="8">
    <source>
        <dbReference type="Proteomes" id="UP000515158"/>
    </source>
</evidence>
<dbReference type="OrthoDB" id="199913at2759"/>
<dbReference type="InParanoid" id="A0A6P8ZR27"/>
<dbReference type="GO" id="GO:0005615">
    <property type="term" value="C:extracellular space"/>
    <property type="evidence" value="ECO:0007669"/>
    <property type="project" value="TreeGrafter"/>
</dbReference>
<dbReference type="SUPFAM" id="SSF53474">
    <property type="entry name" value="alpha/beta-Hydrolases"/>
    <property type="match status" value="1"/>
</dbReference>
<protein>
    <submittedName>
        <fullName evidence="9">Uncharacterized protein LOC117648477</fullName>
    </submittedName>
</protein>
<dbReference type="PRINTS" id="PR00821">
    <property type="entry name" value="TAGLIPASE"/>
</dbReference>